<dbReference type="Proteomes" id="UP000250321">
    <property type="component" value="Unassembled WGS sequence"/>
</dbReference>
<protein>
    <submittedName>
        <fullName evidence="2">Uncharacterized protein</fullName>
    </submittedName>
</protein>
<name>A0A314UIU5_PRUYE</name>
<comment type="caution">
    <text evidence="2">The sequence shown here is derived from an EMBL/GenBank/DDBJ whole genome shotgun (WGS) entry which is preliminary data.</text>
</comment>
<reference evidence="2 3" key="1">
    <citation type="submission" date="2018-02" db="EMBL/GenBank/DDBJ databases">
        <title>Draft genome of wild Prunus yedoensis var. nudiflora.</title>
        <authorList>
            <person name="Baek S."/>
            <person name="Kim J.-H."/>
            <person name="Choi K."/>
            <person name="Kim G.-B."/>
            <person name="Cho A."/>
            <person name="Jang H."/>
            <person name="Shin C.-H."/>
            <person name="Yu H.-J."/>
            <person name="Mun J.-H."/>
        </authorList>
    </citation>
    <scope>NUCLEOTIDE SEQUENCE [LARGE SCALE GENOMIC DNA]</scope>
    <source>
        <strain evidence="3">cv. Jeju island</strain>
        <tissue evidence="2">Leaf</tissue>
    </source>
</reference>
<evidence type="ECO:0000313" key="3">
    <source>
        <dbReference type="Proteomes" id="UP000250321"/>
    </source>
</evidence>
<evidence type="ECO:0000256" key="1">
    <source>
        <dbReference type="SAM" id="MobiDB-lite"/>
    </source>
</evidence>
<dbReference type="AlphaFoldDB" id="A0A314UIU5"/>
<dbReference type="STRING" id="2094558.A0A314UIU5"/>
<accession>A0A314UIU5</accession>
<keyword evidence="3" id="KW-1185">Reference proteome</keyword>
<gene>
    <name evidence="2" type="ORF">Pyn_02730</name>
</gene>
<sequence length="184" mass="21052">MELEKEVKSLKSNSNGENKRRRVKSNPRILRLKSAYTPCSQTRRRRGDERKWKELTRERSNVFKALSQDMEVVVSHLYKEGWLSGSDLKKVALCWLSFPCNERRVFSVLKDCVCSKCVLKQSCNFVNQNVWNGGAKNLVLADVMNTITLYALDAVPPQLVVSDEVKSSVSRLLKEVLRLSKTTS</sequence>
<dbReference type="OrthoDB" id="974159at2759"/>
<organism evidence="2 3">
    <name type="scientific">Prunus yedoensis var. nudiflora</name>
    <dbReference type="NCBI Taxonomy" id="2094558"/>
    <lineage>
        <taxon>Eukaryota</taxon>
        <taxon>Viridiplantae</taxon>
        <taxon>Streptophyta</taxon>
        <taxon>Embryophyta</taxon>
        <taxon>Tracheophyta</taxon>
        <taxon>Spermatophyta</taxon>
        <taxon>Magnoliopsida</taxon>
        <taxon>eudicotyledons</taxon>
        <taxon>Gunneridae</taxon>
        <taxon>Pentapetalae</taxon>
        <taxon>rosids</taxon>
        <taxon>fabids</taxon>
        <taxon>Rosales</taxon>
        <taxon>Rosaceae</taxon>
        <taxon>Amygdaloideae</taxon>
        <taxon>Amygdaleae</taxon>
        <taxon>Prunus</taxon>
    </lineage>
</organism>
<evidence type="ECO:0000313" key="2">
    <source>
        <dbReference type="EMBL" id="PQM37407.1"/>
    </source>
</evidence>
<proteinExistence type="predicted"/>
<dbReference type="EMBL" id="PJQY01003450">
    <property type="protein sequence ID" value="PQM37407.1"/>
    <property type="molecule type" value="Genomic_DNA"/>
</dbReference>
<feature type="region of interest" description="Disordered" evidence="1">
    <location>
        <begin position="1"/>
        <end position="27"/>
    </location>
</feature>